<dbReference type="AlphaFoldDB" id="A0A9P6ZLY8"/>
<comment type="caution">
    <text evidence="1">The sequence shown here is derived from an EMBL/GenBank/DDBJ whole genome shotgun (WGS) entry which is preliminary data.</text>
</comment>
<dbReference type="EMBL" id="JABBWD010000063">
    <property type="protein sequence ID" value="KAG1770818.1"/>
    <property type="molecule type" value="Genomic_DNA"/>
</dbReference>
<evidence type="ECO:0000313" key="1">
    <source>
        <dbReference type="EMBL" id="KAG1770818.1"/>
    </source>
</evidence>
<accession>A0A9P6ZLY8</accession>
<organism evidence="1 2">
    <name type="scientific">Suillus placidus</name>
    <dbReference type="NCBI Taxonomy" id="48579"/>
    <lineage>
        <taxon>Eukaryota</taxon>
        <taxon>Fungi</taxon>
        <taxon>Dikarya</taxon>
        <taxon>Basidiomycota</taxon>
        <taxon>Agaricomycotina</taxon>
        <taxon>Agaricomycetes</taxon>
        <taxon>Agaricomycetidae</taxon>
        <taxon>Boletales</taxon>
        <taxon>Suillineae</taxon>
        <taxon>Suillaceae</taxon>
        <taxon>Suillus</taxon>
    </lineage>
</organism>
<evidence type="ECO:0000313" key="2">
    <source>
        <dbReference type="Proteomes" id="UP000714275"/>
    </source>
</evidence>
<keyword evidence="2" id="KW-1185">Reference proteome</keyword>
<proteinExistence type="predicted"/>
<sequence>MCHHQEAMKVLLSGVAEGLVLPGLLLITRDQLFEDTTLLESDDIILSQPSAGAEALCLGWKSALVNFFAQGTQELELPAVTALRELRAWSHKITRAQRSGMEQAILRSGLGHELLRIAHPQVDLEKKTPYMSLSFQRYRWKESLLGCLVEFVDLVVPPAMGISKVTKQNALEFLQLLSLHQMCPFRSNYASVFAFSSEKCFLVEAVRWMLPTMASKVSLESSAWISEASLSHLFRHICGFTPKELEALGLDEELLLVLILSAQLRLLRRTVSKDFHTRFRHEVHPSTGVCRLCYSEPEDSKCIRYWTVQSTPHTDIHGKVVTPYPTDDPDRLTPTLGLEKSADYVHLADLKLRKIASRPLVLARCKRDVTLLIEAGSPKKVLAGVSFDTFSTQDLQEMRCDASAAKEIRALKRGYQFQRFRWGQMHPIGSRKPCGGRPGDTYAGYAGMEVTDTEHIRLLFSHASDVERMVAAVAPLHPDVARELRDLSAEVNSLGGIGATAYYCWNFVALQHVDRDATWTISLQTCKEARPDEFNFVLMDLGCYVETCENSLWWFHGSQTHGTVVPRLSSMSSNKNLSQGIGVTLPMASLQGAHIQNQARAAFVPLAQRWNMN</sequence>
<dbReference type="OrthoDB" id="2634618at2759"/>
<reference evidence="1" key="1">
    <citation type="journal article" date="2020" name="New Phytol.">
        <title>Comparative genomics reveals dynamic genome evolution in host specialist ectomycorrhizal fungi.</title>
        <authorList>
            <person name="Lofgren L.A."/>
            <person name="Nguyen N.H."/>
            <person name="Vilgalys R."/>
            <person name="Ruytinx J."/>
            <person name="Liao H.L."/>
            <person name="Branco S."/>
            <person name="Kuo A."/>
            <person name="LaButti K."/>
            <person name="Lipzen A."/>
            <person name="Andreopoulos W."/>
            <person name="Pangilinan J."/>
            <person name="Riley R."/>
            <person name="Hundley H."/>
            <person name="Na H."/>
            <person name="Barry K."/>
            <person name="Grigoriev I.V."/>
            <person name="Stajich J.E."/>
            <person name="Kennedy P.G."/>
        </authorList>
    </citation>
    <scope>NUCLEOTIDE SEQUENCE</scope>
    <source>
        <strain evidence="1">DOB743</strain>
    </source>
</reference>
<dbReference type="Proteomes" id="UP000714275">
    <property type="component" value="Unassembled WGS sequence"/>
</dbReference>
<name>A0A9P6ZLY8_9AGAM</name>
<gene>
    <name evidence="1" type="ORF">EV702DRAFT_1202292</name>
</gene>
<protein>
    <submittedName>
        <fullName evidence="1">Uncharacterized protein</fullName>
    </submittedName>
</protein>